<reference evidence="2 3" key="1">
    <citation type="journal article" date="2024" name="G3 (Bethesda)">
        <title>Genome assembly of Hibiscus sabdariffa L. provides insights into metabolisms of medicinal natural products.</title>
        <authorList>
            <person name="Kim T."/>
        </authorList>
    </citation>
    <scope>NUCLEOTIDE SEQUENCE [LARGE SCALE GENOMIC DNA]</scope>
    <source>
        <strain evidence="2">TK-2024</strain>
        <tissue evidence="2">Old leaves</tissue>
    </source>
</reference>
<protein>
    <submittedName>
        <fullName evidence="2">Uncharacterized protein</fullName>
    </submittedName>
</protein>
<accession>A0ABR2DBC7</accession>
<dbReference type="EMBL" id="JBBPBM010000031">
    <property type="protein sequence ID" value="KAK8534628.1"/>
    <property type="molecule type" value="Genomic_DNA"/>
</dbReference>
<evidence type="ECO:0000313" key="2">
    <source>
        <dbReference type="EMBL" id="KAK8534628.1"/>
    </source>
</evidence>
<evidence type="ECO:0000313" key="3">
    <source>
        <dbReference type="Proteomes" id="UP001472677"/>
    </source>
</evidence>
<evidence type="ECO:0000256" key="1">
    <source>
        <dbReference type="SAM" id="MobiDB-lite"/>
    </source>
</evidence>
<proteinExistence type="predicted"/>
<comment type="caution">
    <text evidence="2">The sequence shown here is derived from an EMBL/GenBank/DDBJ whole genome shotgun (WGS) entry which is preliminary data.</text>
</comment>
<keyword evidence="3" id="KW-1185">Reference proteome</keyword>
<feature type="compositionally biased region" description="Basic and acidic residues" evidence="1">
    <location>
        <begin position="29"/>
        <end position="40"/>
    </location>
</feature>
<name>A0ABR2DBC7_9ROSI</name>
<dbReference type="Proteomes" id="UP001472677">
    <property type="component" value="Unassembled WGS sequence"/>
</dbReference>
<gene>
    <name evidence="2" type="ORF">V6N12_057272</name>
</gene>
<organism evidence="2 3">
    <name type="scientific">Hibiscus sabdariffa</name>
    <name type="common">roselle</name>
    <dbReference type="NCBI Taxonomy" id="183260"/>
    <lineage>
        <taxon>Eukaryota</taxon>
        <taxon>Viridiplantae</taxon>
        <taxon>Streptophyta</taxon>
        <taxon>Embryophyta</taxon>
        <taxon>Tracheophyta</taxon>
        <taxon>Spermatophyta</taxon>
        <taxon>Magnoliopsida</taxon>
        <taxon>eudicotyledons</taxon>
        <taxon>Gunneridae</taxon>
        <taxon>Pentapetalae</taxon>
        <taxon>rosids</taxon>
        <taxon>malvids</taxon>
        <taxon>Malvales</taxon>
        <taxon>Malvaceae</taxon>
        <taxon>Malvoideae</taxon>
        <taxon>Hibiscus</taxon>
    </lineage>
</organism>
<feature type="region of interest" description="Disordered" evidence="1">
    <location>
        <begin position="1"/>
        <end position="42"/>
    </location>
</feature>
<sequence>MGGELVEGLKGSSSVDESSIRKSSSQPEPDFKPSVRESRLPNHSQLLDSYSMLLIERKDEEGQSHVLSAALEIAEQENLEVDSRF</sequence>
<feature type="compositionally biased region" description="Polar residues" evidence="1">
    <location>
        <begin position="11"/>
        <end position="27"/>
    </location>
</feature>